<keyword evidence="3" id="KW-0446">Lipid-binding</keyword>
<evidence type="ECO:0000313" key="8">
    <source>
        <dbReference type="Proteomes" id="UP000270697"/>
    </source>
</evidence>
<evidence type="ECO:0000256" key="4">
    <source>
        <dbReference type="ARBA" id="ARBA00023136"/>
    </source>
</evidence>
<gene>
    <name evidence="5" type="ORF">ATL45_2766</name>
    <name evidence="6" type="ORF">SAMN05421805_103382</name>
</gene>
<reference evidence="5 8" key="2">
    <citation type="submission" date="2018-10" db="EMBL/GenBank/DDBJ databases">
        <title>Sequencing the genomes of 1000 actinobacteria strains.</title>
        <authorList>
            <person name="Klenk H.-P."/>
        </authorList>
    </citation>
    <scope>NUCLEOTIDE SEQUENCE [LARGE SCALE GENOMIC DNA]</scope>
    <source>
        <strain evidence="5 8">DSM 45119</strain>
    </source>
</reference>
<evidence type="ECO:0000313" key="6">
    <source>
        <dbReference type="EMBL" id="SFN23699.1"/>
    </source>
</evidence>
<dbReference type="InterPro" id="IPR038261">
    <property type="entry name" value="GPP34-like_sf"/>
</dbReference>
<keyword evidence="4" id="KW-0472">Membrane</keyword>
<reference evidence="6 7" key="1">
    <citation type="submission" date="2016-10" db="EMBL/GenBank/DDBJ databases">
        <authorList>
            <person name="de Groot N.N."/>
        </authorList>
    </citation>
    <scope>NUCLEOTIDE SEQUENCE [LARGE SCALE GENOMIC DNA]</scope>
    <source>
        <strain evidence="6 7">CPCC 201259</strain>
    </source>
</reference>
<dbReference type="AlphaFoldDB" id="A0A1I4XEJ4"/>
<name>A0A1I4XEJ4_9PSEU</name>
<dbReference type="RefSeq" id="WP_246025323.1">
    <property type="nucleotide sequence ID" value="NZ_FOUP01000003.1"/>
</dbReference>
<evidence type="ECO:0000256" key="2">
    <source>
        <dbReference type="ARBA" id="ARBA00023034"/>
    </source>
</evidence>
<dbReference type="Gene3D" id="1.10.3630.10">
    <property type="entry name" value="yeast vps74-n-term truncation variant domain like"/>
    <property type="match status" value="1"/>
</dbReference>
<dbReference type="GO" id="GO:0005737">
    <property type="term" value="C:cytoplasm"/>
    <property type="evidence" value="ECO:0007669"/>
    <property type="project" value="UniProtKB-ARBA"/>
</dbReference>
<proteinExistence type="predicted"/>
<dbReference type="Proteomes" id="UP000199398">
    <property type="component" value="Unassembled WGS sequence"/>
</dbReference>
<evidence type="ECO:0000256" key="3">
    <source>
        <dbReference type="ARBA" id="ARBA00023121"/>
    </source>
</evidence>
<dbReference type="Proteomes" id="UP000270697">
    <property type="component" value="Unassembled WGS sequence"/>
</dbReference>
<accession>A0A1I4XEJ4</accession>
<dbReference type="GO" id="GO:0012505">
    <property type="term" value="C:endomembrane system"/>
    <property type="evidence" value="ECO:0007669"/>
    <property type="project" value="UniProtKB-ARBA"/>
</dbReference>
<dbReference type="EMBL" id="RBXX01000002">
    <property type="protein sequence ID" value="RKT84451.1"/>
    <property type="molecule type" value="Genomic_DNA"/>
</dbReference>
<comment type="subcellular location">
    <subcellularLocation>
        <location evidence="1">Golgi apparatus membrane</location>
        <topology evidence="1">Peripheral membrane protein</topology>
        <orientation evidence="1">Cytoplasmic side</orientation>
    </subcellularLocation>
</comment>
<keyword evidence="2" id="KW-0333">Golgi apparatus</keyword>
<protein>
    <submittedName>
        <fullName evidence="6">Golgi phosphoprotein 3 (GPP34)</fullName>
    </submittedName>
    <submittedName>
        <fullName evidence="5">Golgi phosphoprotein 3 GPP34</fullName>
    </submittedName>
</protein>
<dbReference type="Pfam" id="PF05719">
    <property type="entry name" value="GPP34"/>
    <property type="match status" value="1"/>
</dbReference>
<keyword evidence="8" id="KW-1185">Reference proteome</keyword>
<organism evidence="6 7">
    <name type="scientific">Saccharopolyspora antimicrobica</name>
    <dbReference type="NCBI Taxonomy" id="455193"/>
    <lineage>
        <taxon>Bacteria</taxon>
        <taxon>Bacillati</taxon>
        <taxon>Actinomycetota</taxon>
        <taxon>Actinomycetes</taxon>
        <taxon>Pseudonocardiales</taxon>
        <taxon>Pseudonocardiaceae</taxon>
        <taxon>Saccharopolyspora</taxon>
    </lineage>
</organism>
<dbReference type="STRING" id="455193.SAMN05421805_103382"/>
<evidence type="ECO:0000313" key="5">
    <source>
        <dbReference type="EMBL" id="RKT84451.1"/>
    </source>
</evidence>
<evidence type="ECO:0000313" key="7">
    <source>
        <dbReference type="Proteomes" id="UP000199398"/>
    </source>
</evidence>
<dbReference type="InterPro" id="IPR008628">
    <property type="entry name" value="GPP34-like"/>
</dbReference>
<evidence type="ECO:0000256" key="1">
    <source>
        <dbReference type="ARBA" id="ARBA00004255"/>
    </source>
</evidence>
<dbReference type="EMBL" id="FOUP01000003">
    <property type="protein sequence ID" value="SFN23699.1"/>
    <property type="molecule type" value="Genomic_DNA"/>
</dbReference>
<sequence length="223" mass="24287">MIAARLWAMTSLTLPEEFVLMLQRENGSYYSASDHAGAAELGELVLRNRVSFTGKKVQMDDPSPTGLGWADECIAYLQQKGGPKAKPVAATSFIQHRRKVRKQHCAALVERGLMRHEQRTALLIPYDKYFPDQVARTALIDELRSIARDERELDNRSALLAALVHATGLVRHFGFERAERKRLKEISKGEELGKAVAAVIAAATAAITASTIAASSAAMGGGS</sequence>
<dbReference type="GO" id="GO:0070273">
    <property type="term" value="F:phosphatidylinositol-4-phosphate binding"/>
    <property type="evidence" value="ECO:0007669"/>
    <property type="project" value="InterPro"/>
</dbReference>